<dbReference type="InterPro" id="IPR018692">
    <property type="entry name" value="DUF2189"/>
</dbReference>
<name>A0A7S9LT55_9RHOB</name>
<proteinExistence type="predicted"/>
<dbReference type="EMBL" id="CP064942">
    <property type="protein sequence ID" value="QPH54819.1"/>
    <property type="molecule type" value="Genomic_DNA"/>
</dbReference>
<feature type="transmembrane region" description="Helical" evidence="1">
    <location>
        <begin position="160"/>
        <end position="184"/>
    </location>
</feature>
<feature type="transmembrane region" description="Helical" evidence="1">
    <location>
        <begin position="114"/>
        <end position="140"/>
    </location>
</feature>
<gene>
    <name evidence="2" type="ORF">I0K15_03345</name>
</gene>
<keyword evidence="3" id="KW-1185">Reference proteome</keyword>
<dbReference type="Pfam" id="PF09955">
    <property type="entry name" value="DUF2189"/>
    <property type="match status" value="1"/>
</dbReference>
<protein>
    <submittedName>
        <fullName evidence="2">DUF2189 domain-containing protein</fullName>
    </submittedName>
</protein>
<feature type="transmembrane region" description="Helical" evidence="1">
    <location>
        <begin position="64"/>
        <end position="85"/>
    </location>
</feature>
<keyword evidence="1" id="KW-0812">Transmembrane</keyword>
<dbReference type="AlphaFoldDB" id="A0A7S9LT55"/>
<keyword evidence="1" id="KW-1133">Transmembrane helix</keyword>
<feature type="transmembrane region" description="Helical" evidence="1">
    <location>
        <begin position="35"/>
        <end position="58"/>
    </location>
</feature>
<feature type="transmembrane region" description="Helical" evidence="1">
    <location>
        <begin position="215"/>
        <end position="243"/>
    </location>
</feature>
<dbReference type="KEGG" id="poz:I0K15_03345"/>
<organism evidence="2 3">
    <name type="scientific">Pontivivens ytuae</name>
    <dbReference type="NCBI Taxonomy" id="2789856"/>
    <lineage>
        <taxon>Bacteria</taxon>
        <taxon>Pseudomonadati</taxon>
        <taxon>Pseudomonadota</taxon>
        <taxon>Alphaproteobacteria</taxon>
        <taxon>Rhodobacterales</taxon>
        <taxon>Paracoccaceae</taxon>
        <taxon>Pontivivens</taxon>
    </lineage>
</organism>
<evidence type="ECO:0000313" key="2">
    <source>
        <dbReference type="EMBL" id="QPH54819.1"/>
    </source>
</evidence>
<dbReference type="Proteomes" id="UP000594800">
    <property type="component" value="Chromosome"/>
</dbReference>
<evidence type="ECO:0000256" key="1">
    <source>
        <dbReference type="SAM" id="Phobius"/>
    </source>
</evidence>
<accession>A0A7S9LT55</accession>
<reference evidence="2 3" key="1">
    <citation type="submission" date="2020-11" db="EMBL/GenBank/DDBJ databases">
        <title>Description of Pontivivens ytuae sp. nov. isolated from deep sea sediment of Mariana Trench.</title>
        <authorList>
            <person name="Wang Z."/>
            <person name="Sun Q.-L."/>
            <person name="Xu X.-D."/>
            <person name="Tang Y.-Z."/>
            <person name="Zhang J."/>
        </authorList>
    </citation>
    <scope>NUCLEOTIDE SEQUENCE [LARGE SCALE GENOMIC DNA]</scope>
    <source>
        <strain evidence="2 3">MT2928</strain>
    </source>
</reference>
<dbReference type="RefSeq" id="WP_196104020.1">
    <property type="nucleotide sequence ID" value="NZ_CP064942.1"/>
</dbReference>
<sequence length="259" mass="28038">MTSIPATTPLPQIRSLTREDVTASLKAGLNDFQRAPVYGLFFGAVFSVVGIAITWALFLGDASYWILPFAAGFPLIGPFAAVGLYEVSRRLEAGEELSWGPILKAGFRQNNSQLPFFAVLTVFGFLFWIVLARVIFAISFGTATMTNVMTSLDVYFTAQGLTMLVVGTVIGAALAALLFSISVVGVPMLMDRDIDVVTAMISSVKAVVENREAMIFWGLMVAIAVFIAMLPLFLGMVLVFPILGHASWHIYRKAVEPAS</sequence>
<evidence type="ECO:0000313" key="3">
    <source>
        <dbReference type="Proteomes" id="UP000594800"/>
    </source>
</evidence>
<keyword evidence="1" id="KW-0472">Membrane</keyword>